<reference evidence="4" key="1">
    <citation type="submission" date="2016-10" db="EMBL/GenBank/DDBJ databases">
        <authorList>
            <person name="Varghese N."/>
            <person name="Submissions S."/>
        </authorList>
    </citation>
    <scope>NUCLEOTIDE SEQUENCE [LARGE SCALE GENOMIC DNA]</scope>
    <source>
        <strain evidence="4">DSM 13327</strain>
    </source>
</reference>
<evidence type="ECO:0000256" key="1">
    <source>
        <dbReference type="SAM" id="SignalP"/>
    </source>
</evidence>
<dbReference type="GO" id="GO:0008800">
    <property type="term" value="F:beta-lactamase activity"/>
    <property type="evidence" value="ECO:0007669"/>
    <property type="project" value="InterPro"/>
</dbReference>
<accession>A0A1I4GZ95</accession>
<dbReference type="SUPFAM" id="SSF56601">
    <property type="entry name" value="beta-lactamase/transpeptidase-like"/>
    <property type="match status" value="1"/>
</dbReference>
<evidence type="ECO:0000259" key="2">
    <source>
        <dbReference type="Pfam" id="PF13354"/>
    </source>
</evidence>
<protein>
    <submittedName>
        <fullName evidence="3">Beta-lactamase class A</fullName>
    </submittedName>
</protein>
<dbReference type="InterPro" id="IPR012338">
    <property type="entry name" value="Beta-lactam/transpept-like"/>
</dbReference>
<gene>
    <name evidence="3" type="ORF">SAMN04490355_100252</name>
</gene>
<name>A0A1I4GZ95_9FIRM</name>
<feature type="domain" description="Beta-lactamase class A catalytic" evidence="2">
    <location>
        <begin position="64"/>
        <end position="104"/>
    </location>
</feature>
<dbReference type="AlphaFoldDB" id="A0A1I4GZ95"/>
<dbReference type="OrthoDB" id="1422836at2"/>
<dbReference type="Gene3D" id="3.40.710.10">
    <property type="entry name" value="DD-peptidase/beta-lactamase superfamily"/>
    <property type="match status" value="1"/>
</dbReference>
<dbReference type="RefSeq" id="WP_090932165.1">
    <property type="nucleotide sequence ID" value="NZ_FOTS01000002.1"/>
</dbReference>
<evidence type="ECO:0000313" key="4">
    <source>
        <dbReference type="Proteomes" id="UP000199520"/>
    </source>
</evidence>
<dbReference type="EMBL" id="FOTS01000002">
    <property type="protein sequence ID" value="SFL35289.1"/>
    <property type="molecule type" value="Genomic_DNA"/>
</dbReference>
<dbReference type="InterPro" id="IPR000871">
    <property type="entry name" value="Beta-lactam_class-A"/>
</dbReference>
<dbReference type="GO" id="GO:0046677">
    <property type="term" value="P:response to antibiotic"/>
    <property type="evidence" value="ECO:0007669"/>
    <property type="project" value="InterPro"/>
</dbReference>
<keyword evidence="1" id="KW-0732">Signal</keyword>
<dbReference type="STRING" id="1123291.SAMN04490355_100252"/>
<proteinExistence type="predicted"/>
<dbReference type="PANTHER" id="PTHR35333:SF3">
    <property type="entry name" value="BETA-LACTAMASE-TYPE TRANSPEPTIDASE FOLD CONTAINING PROTEIN"/>
    <property type="match status" value="1"/>
</dbReference>
<feature type="chain" id="PRO_5038589809" evidence="1">
    <location>
        <begin position="26"/>
        <end position="281"/>
    </location>
</feature>
<sequence>MNKTIFILFFMIVLFFLSACSSLNAPQEKPEVEADPPISNQPLAEQESSLQLMNELKQFNGKIGLYARNLKTNQILQFNQNMIFPTASTHKLVVAISVYKYLYHDASTSEKQHYDENIKQMMIVSDNPAFYELLDIIEAKQPDALTRVLSDLNLVNTRIHNRKAFKEYGYHSVTTPYEMSQVFETIYNETYLGKEFSSILKEELSNTIFQDEIPRFLQGKKVLHKVGELPGVQCDVGIIDDGQNVILISLYTTTEQPLPYASNFIADISAKSYNILKSLHL</sequence>
<keyword evidence="4" id="KW-1185">Reference proteome</keyword>
<dbReference type="GO" id="GO:0030655">
    <property type="term" value="P:beta-lactam antibiotic catabolic process"/>
    <property type="evidence" value="ECO:0007669"/>
    <property type="project" value="InterPro"/>
</dbReference>
<feature type="signal peptide" evidence="1">
    <location>
        <begin position="1"/>
        <end position="25"/>
    </location>
</feature>
<organism evidence="3 4">
    <name type="scientific">Pelosinus propionicus DSM 13327</name>
    <dbReference type="NCBI Taxonomy" id="1123291"/>
    <lineage>
        <taxon>Bacteria</taxon>
        <taxon>Bacillati</taxon>
        <taxon>Bacillota</taxon>
        <taxon>Negativicutes</taxon>
        <taxon>Selenomonadales</taxon>
        <taxon>Sporomusaceae</taxon>
        <taxon>Pelosinus</taxon>
    </lineage>
</organism>
<evidence type="ECO:0000313" key="3">
    <source>
        <dbReference type="EMBL" id="SFL35289.1"/>
    </source>
</evidence>
<dbReference type="PROSITE" id="PS51257">
    <property type="entry name" value="PROKAR_LIPOPROTEIN"/>
    <property type="match status" value="1"/>
</dbReference>
<dbReference type="InterPro" id="IPR045155">
    <property type="entry name" value="Beta-lactam_cat"/>
</dbReference>
<dbReference type="Pfam" id="PF13354">
    <property type="entry name" value="Beta-lactamase2"/>
    <property type="match status" value="2"/>
</dbReference>
<dbReference type="PANTHER" id="PTHR35333">
    <property type="entry name" value="BETA-LACTAMASE"/>
    <property type="match status" value="1"/>
</dbReference>
<dbReference type="Proteomes" id="UP000199520">
    <property type="component" value="Unassembled WGS sequence"/>
</dbReference>
<feature type="domain" description="Beta-lactamase class A catalytic" evidence="2">
    <location>
        <begin position="118"/>
        <end position="248"/>
    </location>
</feature>